<evidence type="ECO:0000256" key="1">
    <source>
        <dbReference type="SAM" id="MobiDB-lite"/>
    </source>
</evidence>
<dbReference type="AlphaFoldDB" id="A0A0A8ZJL3"/>
<accession>A0A0A8ZJL3</accession>
<proteinExistence type="predicted"/>
<feature type="region of interest" description="Disordered" evidence="1">
    <location>
        <begin position="26"/>
        <end position="46"/>
    </location>
</feature>
<name>A0A0A8ZJL3_ARUDO</name>
<dbReference type="EMBL" id="GBRH01258899">
    <property type="protein sequence ID" value="JAD38996.1"/>
    <property type="molecule type" value="Transcribed_RNA"/>
</dbReference>
<organism evidence="2">
    <name type="scientific">Arundo donax</name>
    <name type="common">Giant reed</name>
    <name type="synonym">Donax arundinaceus</name>
    <dbReference type="NCBI Taxonomy" id="35708"/>
    <lineage>
        <taxon>Eukaryota</taxon>
        <taxon>Viridiplantae</taxon>
        <taxon>Streptophyta</taxon>
        <taxon>Embryophyta</taxon>
        <taxon>Tracheophyta</taxon>
        <taxon>Spermatophyta</taxon>
        <taxon>Magnoliopsida</taxon>
        <taxon>Liliopsida</taxon>
        <taxon>Poales</taxon>
        <taxon>Poaceae</taxon>
        <taxon>PACMAD clade</taxon>
        <taxon>Arundinoideae</taxon>
        <taxon>Arundineae</taxon>
        <taxon>Arundo</taxon>
    </lineage>
</organism>
<protein>
    <submittedName>
        <fullName evidence="2">Uncharacterized protein</fullName>
    </submittedName>
</protein>
<sequence length="46" mass="5181">MIHEHRLPVPFRREMAASHQRRVPGCRRAADQPAPEAEVSLVLHGA</sequence>
<reference evidence="2" key="1">
    <citation type="submission" date="2014-09" db="EMBL/GenBank/DDBJ databases">
        <authorList>
            <person name="Magalhaes I.L.F."/>
            <person name="Oliveira U."/>
            <person name="Santos F.R."/>
            <person name="Vidigal T.H.D.A."/>
            <person name="Brescovit A.D."/>
            <person name="Santos A.J."/>
        </authorList>
    </citation>
    <scope>NUCLEOTIDE SEQUENCE</scope>
    <source>
        <tissue evidence="2">Shoot tissue taken approximately 20 cm above the soil surface</tissue>
    </source>
</reference>
<evidence type="ECO:0000313" key="2">
    <source>
        <dbReference type="EMBL" id="JAD38996.1"/>
    </source>
</evidence>
<reference evidence="2" key="2">
    <citation type="journal article" date="2015" name="Data Brief">
        <title>Shoot transcriptome of the giant reed, Arundo donax.</title>
        <authorList>
            <person name="Barrero R.A."/>
            <person name="Guerrero F.D."/>
            <person name="Moolhuijzen P."/>
            <person name="Goolsby J.A."/>
            <person name="Tidwell J."/>
            <person name="Bellgard S.E."/>
            <person name="Bellgard M.I."/>
        </authorList>
    </citation>
    <scope>NUCLEOTIDE SEQUENCE</scope>
    <source>
        <tissue evidence="2">Shoot tissue taken approximately 20 cm above the soil surface</tissue>
    </source>
</reference>